<dbReference type="PROSITE" id="PS00018">
    <property type="entry name" value="EF_HAND_1"/>
    <property type="match status" value="1"/>
</dbReference>
<feature type="region of interest" description="Disordered" evidence="2">
    <location>
        <begin position="44"/>
        <end position="67"/>
    </location>
</feature>
<dbReference type="Proteomes" id="UP000292702">
    <property type="component" value="Unassembled WGS sequence"/>
</dbReference>
<dbReference type="Gene3D" id="1.10.238.10">
    <property type="entry name" value="EF-hand"/>
    <property type="match status" value="1"/>
</dbReference>
<feature type="compositionally biased region" description="Acidic residues" evidence="2">
    <location>
        <begin position="748"/>
        <end position="760"/>
    </location>
</feature>
<evidence type="ECO:0000259" key="3">
    <source>
        <dbReference type="PROSITE" id="PS50086"/>
    </source>
</evidence>
<accession>A0A4R0RKQ5</accession>
<dbReference type="PANTHER" id="PTHR47219">
    <property type="entry name" value="RAB GTPASE-ACTIVATING PROTEIN 1-LIKE"/>
    <property type="match status" value="1"/>
</dbReference>
<feature type="domain" description="Rab-GAP TBC" evidence="3">
    <location>
        <begin position="270"/>
        <end position="478"/>
    </location>
</feature>
<name>A0A4R0RKQ5_9APHY</name>
<keyword evidence="6" id="KW-1185">Reference proteome</keyword>
<dbReference type="GO" id="GO:0005509">
    <property type="term" value="F:calcium ion binding"/>
    <property type="evidence" value="ECO:0007669"/>
    <property type="project" value="InterPro"/>
</dbReference>
<reference evidence="5 6" key="1">
    <citation type="submission" date="2018-11" db="EMBL/GenBank/DDBJ databases">
        <title>Genome assembly of Steccherinum ochraceum LE-BIN_3174, the white-rot fungus of the Steccherinaceae family (The Residual Polyporoid clade, Polyporales, Basidiomycota).</title>
        <authorList>
            <person name="Fedorova T.V."/>
            <person name="Glazunova O.A."/>
            <person name="Landesman E.O."/>
            <person name="Moiseenko K.V."/>
            <person name="Psurtseva N.V."/>
            <person name="Savinova O.S."/>
            <person name="Shakhova N.V."/>
            <person name="Tyazhelova T.V."/>
            <person name="Vasina D.V."/>
        </authorList>
    </citation>
    <scope>NUCLEOTIDE SEQUENCE [LARGE SCALE GENOMIC DNA]</scope>
    <source>
        <strain evidence="5 6">LE-BIN_3174</strain>
    </source>
</reference>
<dbReference type="InterPro" id="IPR002048">
    <property type="entry name" value="EF_hand_dom"/>
</dbReference>
<dbReference type="GO" id="GO:0031267">
    <property type="term" value="F:small GTPase binding"/>
    <property type="evidence" value="ECO:0007669"/>
    <property type="project" value="TreeGrafter"/>
</dbReference>
<feature type="region of interest" description="Disordered" evidence="2">
    <location>
        <begin position="870"/>
        <end position="918"/>
    </location>
</feature>
<dbReference type="EMBL" id="RWJN01000050">
    <property type="protein sequence ID" value="TCD69081.1"/>
    <property type="molecule type" value="Genomic_DNA"/>
</dbReference>
<organism evidence="5 6">
    <name type="scientific">Steccherinum ochraceum</name>
    <dbReference type="NCBI Taxonomy" id="92696"/>
    <lineage>
        <taxon>Eukaryota</taxon>
        <taxon>Fungi</taxon>
        <taxon>Dikarya</taxon>
        <taxon>Basidiomycota</taxon>
        <taxon>Agaricomycotina</taxon>
        <taxon>Agaricomycetes</taxon>
        <taxon>Polyporales</taxon>
        <taxon>Steccherinaceae</taxon>
        <taxon>Steccherinum</taxon>
    </lineage>
</organism>
<dbReference type="PROSITE" id="PS50086">
    <property type="entry name" value="TBC_RABGAP"/>
    <property type="match status" value="1"/>
</dbReference>
<feature type="region of interest" description="Disordered" evidence="2">
    <location>
        <begin position="738"/>
        <end position="770"/>
    </location>
</feature>
<evidence type="ECO:0000256" key="1">
    <source>
        <dbReference type="ARBA" id="ARBA00022837"/>
    </source>
</evidence>
<feature type="compositionally biased region" description="Polar residues" evidence="2">
    <location>
        <begin position="874"/>
        <end position="884"/>
    </location>
</feature>
<dbReference type="SMART" id="SM00164">
    <property type="entry name" value="TBC"/>
    <property type="match status" value="1"/>
</dbReference>
<dbReference type="GO" id="GO:0005096">
    <property type="term" value="F:GTPase activator activity"/>
    <property type="evidence" value="ECO:0007669"/>
    <property type="project" value="TreeGrafter"/>
</dbReference>
<dbReference type="InterPro" id="IPR011992">
    <property type="entry name" value="EF-hand-dom_pair"/>
</dbReference>
<dbReference type="Gene3D" id="1.10.472.80">
    <property type="entry name" value="Ypt/Rab-GAP domain of gyp1p, domain 3"/>
    <property type="match status" value="1"/>
</dbReference>
<dbReference type="InterPro" id="IPR000195">
    <property type="entry name" value="Rab-GAP-TBC_dom"/>
</dbReference>
<feature type="compositionally biased region" description="Acidic residues" evidence="2">
    <location>
        <begin position="961"/>
        <end position="977"/>
    </location>
</feature>
<dbReference type="SUPFAM" id="SSF47923">
    <property type="entry name" value="Ypt/Rab-GAP domain of gyp1p"/>
    <property type="match status" value="1"/>
</dbReference>
<dbReference type="STRING" id="92696.A0A4R0RKQ5"/>
<feature type="compositionally biased region" description="Polar residues" evidence="2">
    <location>
        <begin position="903"/>
        <end position="918"/>
    </location>
</feature>
<comment type="caution">
    <text evidence="5">The sequence shown here is derived from an EMBL/GenBank/DDBJ whole genome shotgun (WGS) entry which is preliminary data.</text>
</comment>
<gene>
    <name evidence="5" type="ORF">EIP91_008979</name>
</gene>
<dbReference type="InterPro" id="IPR035969">
    <property type="entry name" value="Rab-GAP_TBC_sf"/>
</dbReference>
<feature type="region of interest" description="Disordered" evidence="2">
    <location>
        <begin position="957"/>
        <end position="977"/>
    </location>
</feature>
<dbReference type="InterPro" id="IPR018247">
    <property type="entry name" value="EF_Hand_1_Ca_BS"/>
</dbReference>
<evidence type="ECO:0008006" key="7">
    <source>
        <dbReference type="Google" id="ProtNLM"/>
    </source>
</evidence>
<proteinExistence type="predicted"/>
<keyword evidence="1" id="KW-0106">Calcium</keyword>
<dbReference type="SUPFAM" id="SSF47473">
    <property type="entry name" value="EF-hand"/>
    <property type="match status" value="1"/>
</dbReference>
<evidence type="ECO:0000313" key="5">
    <source>
        <dbReference type="EMBL" id="TCD69081.1"/>
    </source>
</evidence>
<dbReference type="InterPro" id="IPR050302">
    <property type="entry name" value="Rab_GAP_TBC_domain"/>
</dbReference>
<dbReference type="PROSITE" id="PS50222">
    <property type="entry name" value="EF_HAND_2"/>
    <property type="match status" value="1"/>
</dbReference>
<dbReference type="Pfam" id="PF00566">
    <property type="entry name" value="RabGAP-TBC"/>
    <property type="match status" value="2"/>
</dbReference>
<protein>
    <recommendedName>
        <fullName evidence="7">Rab-GAP TBC domain-containing protein</fullName>
    </recommendedName>
</protein>
<dbReference type="AlphaFoldDB" id="A0A4R0RKQ5"/>
<evidence type="ECO:0000313" key="6">
    <source>
        <dbReference type="Proteomes" id="UP000292702"/>
    </source>
</evidence>
<feature type="domain" description="EF-hand" evidence="4">
    <location>
        <begin position="675"/>
        <end position="710"/>
    </location>
</feature>
<evidence type="ECO:0000259" key="4">
    <source>
        <dbReference type="PROSITE" id="PS50222"/>
    </source>
</evidence>
<dbReference type="PANTHER" id="PTHR47219:SF20">
    <property type="entry name" value="TBC1 DOMAIN FAMILY MEMBER 2B"/>
    <property type="match status" value="1"/>
</dbReference>
<dbReference type="OrthoDB" id="17687at2759"/>
<feature type="compositionally biased region" description="Low complexity" evidence="2">
    <location>
        <begin position="885"/>
        <end position="902"/>
    </location>
</feature>
<sequence length="1012" mass="113700">MATISTHLRNFKEPTKDQLTQLFFSLPVDPQIDSVPDATAFREKAEKDAANGSPSGSKGATGLGSENGMDMERMEISATLSLGVSGVEEPYPGKLYLIPPYLAFTSLDRKSVRFTIPLCTIRRVERLNARAGIYALSLLLWHNMKIVVQLTSLRPNADLFCALLRDSLKVELQRGQMKLVKPFTKTSFSEILVAQASDDEKEAAAARAEDANAAETMYTGGLGLKFKFPGDARKLREASKTKLWTTYLKTHGRNLTLLRYPQCTRLVQVGLPNRLRGEMWETLSGSIYLRYSLPGEYERILEENKGRTSTSTEEIEKDLHRSLPEYSAYQSEEGIGALRRVLQAYSFRNPETGYCQVGFLDWIEVGFLLKALQAMNILAAAILIYMSEEQAFWLLEVICDRLLPGYYSPSMHGTLLDQRVFESLVHKCLPIIHDHFQQVDVQLSVASLPWFLSLFINTILKINGEQLLQIQDDGGFIHLMREYFASLGDSAHPNSSDPRARAITRFQELLLVSFREFAVITDETILSERRRFRSEVVHSIESFSKRSAIRNLKTLERFSKDQAGLIYDALFKAICIAPPPPTALPPPSLLTTKDAAEERPETRIGLKTFKVFLSEIATWARTEKIVINGFQQRVEREIAEHEMIDRLFYFWDGNFRGALSFQDIVSGLNGVMFNDLMENIEWFFNLHDNNKDGYLTRGEILTLSESLLFIFRHEIGDAYLGAVSRFMSNAFEYGDALLPQNEQKPAEEAGEGEEKEEDENAPPKTPTVETNQPYMNLATFRMVVLADEILESFFETDFTSTFKLEPVPMMELPSSNSGLLGGIWQSITSDDNKKMFHKFSDEVGRSFGRHSVVYRPAIGKFTTLEEPKARESLLTPTMRRTASRTSLNTSTDTPTSTDASSDYVTASQSIPEGTPSHLNVTSLSSTSIASSEFSPMPSMFEAAAHAAVLMERTPFAIDDAKDGDEDSDLDDSEVEDDDVMDEVDAFLEEHDTGLTEADRELAKDLINASPVK</sequence>
<evidence type="ECO:0000256" key="2">
    <source>
        <dbReference type="SAM" id="MobiDB-lite"/>
    </source>
</evidence>
<dbReference type="Gene3D" id="1.10.8.270">
    <property type="entry name" value="putative rabgap domain of human tbc1 domain family member 14 like domains"/>
    <property type="match status" value="1"/>
</dbReference>